<feature type="signal peptide" evidence="7">
    <location>
        <begin position="1"/>
        <end position="15"/>
    </location>
</feature>
<evidence type="ECO:0000256" key="6">
    <source>
        <dbReference type="RuleBase" id="RU361174"/>
    </source>
</evidence>
<dbReference type="InterPro" id="IPR044846">
    <property type="entry name" value="GH10"/>
</dbReference>
<dbReference type="InterPro" id="IPR017853">
    <property type="entry name" value="GH"/>
</dbReference>
<evidence type="ECO:0000256" key="4">
    <source>
        <dbReference type="ARBA" id="ARBA00023295"/>
    </source>
</evidence>
<comment type="similarity">
    <text evidence="1 6">Belongs to the glycosyl hydrolase 10 (cellulase F) family.</text>
</comment>
<dbReference type="SUPFAM" id="SSF51445">
    <property type="entry name" value="(Trans)glycosidases"/>
    <property type="match status" value="1"/>
</dbReference>
<organism evidence="9 10">
    <name type="scientific">Dothidotthia symphoricarpi CBS 119687</name>
    <dbReference type="NCBI Taxonomy" id="1392245"/>
    <lineage>
        <taxon>Eukaryota</taxon>
        <taxon>Fungi</taxon>
        <taxon>Dikarya</taxon>
        <taxon>Ascomycota</taxon>
        <taxon>Pezizomycotina</taxon>
        <taxon>Dothideomycetes</taxon>
        <taxon>Pleosporomycetidae</taxon>
        <taxon>Pleosporales</taxon>
        <taxon>Dothidotthiaceae</taxon>
        <taxon>Dothidotthia</taxon>
    </lineage>
</organism>
<dbReference type="PANTHER" id="PTHR31490">
    <property type="entry name" value="GLYCOSYL HYDROLASE"/>
    <property type="match status" value="1"/>
</dbReference>
<keyword evidence="10" id="KW-1185">Reference proteome</keyword>
<evidence type="ECO:0000313" key="10">
    <source>
        <dbReference type="Proteomes" id="UP000799771"/>
    </source>
</evidence>
<dbReference type="PROSITE" id="PS51760">
    <property type="entry name" value="GH10_2"/>
    <property type="match status" value="1"/>
</dbReference>
<dbReference type="GO" id="GO:0031176">
    <property type="term" value="F:endo-1,4-beta-xylanase activity"/>
    <property type="evidence" value="ECO:0007669"/>
    <property type="project" value="UniProtKB-EC"/>
</dbReference>
<dbReference type="OrthoDB" id="3055998at2759"/>
<evidence type="ECO:0000256" key="2">
    <source>
        <dbReference type="ARBA" id="ARBA00022801"/>
    </source>
</evidence>
<comment type="catalytic activity">
    <reaction evidence="6">
        <text>Endohydrolysis of (1-&gt;4)-beta-D-xylosidic linkages in xylans.</text>
        <dbReference type="EC" id="3.2.1.8"/>
    </reaction>
</comment>
<dbReference type="PANTHER" id="PTHR31490:SF76">
    <property type="entry name" value="ENDO-1,4-BETA-XYLANASE C"/>
    <property type="match status" value="1"/>
</dbReference>
<dbReference type="PRINTS" id="PR00134">
    <property type="entry name" value="GLHYDRLASE10"/>
</dbReference>
<name>A0A6A6A754_9PLEO</name>
<evidence type="ECO:0000259" key="8">
    <source>
        <dbReference type="PROSITE" id="PS51760"/>
    </source>
</evidence>
<keyword evidence="2 6" id="KW-0378">Hydrolase</keyword>
<reference evidence="9" key="1">
    <citation type="journal article" date="2020" name="Stud. Mycol.">
        <title>101 Dothideomycetes genomes: a test case for predicting lifestyles and emergence of pathogens.</title>
        <authorList>
            <person name="Haridas S."/>
            <person name="Albert R."/>
            <person name="Binder M."/>
            <person name="Bloem J."/>
            <person name="Labutti K."/>
            <person name="Salamov A."/>
            <person name="Andreopoulos B."/>
            <person name="Baker S."/>
            <person name="Barry K."/>
            <person name="Bills G."/>
            <person name="Bluhm B."/>
            <person name="Cannon C."/>
            <person name="Castanera R."/>
            <person name="Culley D."/>
            <person name="Daum C."/>
            <person name="Ezra D."/>
            <person name="Gonzalez J."/>
            <person name="Henrissat B."/>
            <person name="Kuo A."/>
            <person name="Liang C."/>
            <person name="Lipzen A."/>
            <person name="Lutzoni F."/>
            <person name="Magnuson J."/>
            <person name="Mondo S."/>
            <person name="Nolan M."/>
            <person name="Ohm R."/>
            <person name="Pangilinan J."/>
            <person name="Park H.-J."/>
            <person name="Ramirez L."/>
            <person name="Alfaro M."/>
            <person name="Sun H."/>
            <person name="Tritt A."/>
            <person name="Yoshinaga Y."/>
            <person name="Zwiers L.-H."/>
            <person name="Turgeon B."/>
            <person name="Goodwin S."/>
            <person name="Spatafora J."/>
            <person name="Crous P."/>
            <person name="Grigoriev I."/>
        </authorList>
    </citation>
    <scope>NUCLEOTIDE SEQUENCE</scope>
    <source>
        <strain evidence="9">CBS 119687</strain>
    </source>
</reference>
<dbReference type="Pfam" id="PF00331">
    <property type="entry name" value="Glyco_hydro_10"/>
    <property type="match status" value="1"/>
</dbReference>
<dbReference type="AlphaFoldDB" id="A0A6A6A754"/>
<keyword evidence="5 6" id="KW-0624">Polysaccharide degradation</keyword>
<evidence type="ECO:0000313" key="9">
    <source>
        <dbReference type="EMBL" id="KAF2127650.1"/>
    </source>
</evidence>
<dbReference type="RefSeq" id="XP_033522039.1">
    <property type="nucleotide sequence ID" value="XM_033665103.1"/>
</dbReference>
<dbReference type="GeneID" id="54405535"/>
<protein>
    <recommendedName>
        <fullName evidence="6">Beta-xylanase</fullName>
        <ecNumber evidence="6">3.2.1.8</ecNumber>
    </recommendedName>
</protein>
<sequence>MKNLFLLLAPLLVAASPVERRASTVESLDTLYKGIGKIYFGAVTEQARLESGENANIIQSRFGQVTPEYSMKWDQTEPTRGQFTFATSDYLVNWAVQNGKSVRGHTLVWHEALPQWVKDITDKAVMQSVIETHISTVVGRYKGQIRAWDVVNEIFDGAAMRKSVFYNVLGEDFVGIAFRAARKADPSAKLYINDFDLEDMSYAKPPALVAKVKQWLSQQIPIDGIGSQTHLQAGKTAPIESGLRYLTTAGVAEVAVTELDIVKANPQEYRDVVQACYYVPTCVGITTWGIRDTDSYHAADTPLLFADSWAPKDAYYAIRDYLRTLQK</sequence>
<evidence type="ECO:0000256" key="5">
    <source>
        <dbReference type="ARBA" id="ARBA00023326"/>
    </source>
</evidence>
<dbReference type="GO" id="GO:0000272">
    <property type="term" value="P:polysaccharide catabolic process"/>
    <property type="evidence" value="ECO:0007669"/>
    <property type="project" value="UniProtKB-KW"/>
</dbReference>
<keyword evidence="7" id="KW-0732">Signal</keyword>
<evidence type="ECO:0000256" key="7">
    <source>
        <dbReference type="SAM" id="SignalP"/>
    </source>
</evidence>
<feature type="chain" id="PRO_5025430543" description="Beta-xylanase" evidence="7">
    <location>
        <begin position="16"/>
        <end position="327"/>
    </location>
</feature>
<dbReference type="Gene3D" id="3.20.20.80">
    <property type="entry name" value="Glycosidases"/>
    <property type="match status" value="1"/>
</dbReference>
<keyword evidence="3 6" id="KW-0119">Carbohydrate metabolism</keyword>
<accession>A0A6A6A754</accession>
<dbReference type="EC" id="3.2.1.8" evidence="6"/>
<evidence type="ECO:0000256" key="1">
    <source>
        <dbReference type="ARBA" id="ARBA00007495"/>
    </source>
</evidence>
<proteinExistence type="inferred from homology"/>
<evidence type="ECO:0000256" key="3">
    <source>
        <dbReference type="ARBA" id="ARBA00023277"/>
    </source>
</evidence>
<dbReference type="InterPro" id="IPR001000">
    <property type="entry name" value="GH10_dom"/>
</dbReference>
<dbReference type="Proteomes" id="UP000799771">
    <property type="component" value="Unassembled WGS sequence"/>
</dbReference>
<feature type="domain" description="GH10" evidence="8">
    <location>
        <begin position="22"/>
        <end position="321"/>
    </location>
</feature>
<dbReference type="SMART" id="SM00633">
    <property type="entry name" value="Glyco_10"/>
    <property type="match status" value="1"/>
</dbReference>
<dbReference type="EMBL" id="ML977510">
    <property type="protein sequence ID" value="KAF2127650.1"/>
    <property type="molecule type" value="Genomic_DNA"/>
</dbReference>
<gene>
    <name evidence="9" type="ORF">P153DRAFT_320024</name>
</gene>
<keyword evidence="4 6" id="KW-0326">Glycosidase</keyword>